<organism evidence="2 3">
    <name type="scientific">Castanea mollissima</name>
    <name type="common">Chinese chestnut</name>
    <dbReference type="NCBI Taxonomy" id="60419"/>
    <lineage>
        <taxon>Eukaryota</taxon>
        <taxon>Viridiplantae</taxon>
        <taxon>Streptophyta</taxon>
        <taxon>Embryophyta</taxon>
        <taxon>Tracheophyta</taxon>
        <taxon>Spermatophyta</taxon>
        <taxon>Magnoliopsida</taxon>
        <taxon>eudicotyledons</taxon>
        <taxon>Gunneridae</taxon>
        <taxon>Pentapetalae</taxon>
        <taxon>rosids</taxon>
        <taxon>fabids</taxon>
        <taxon>Fagales</taxon>
        <taxon>Fagaceae</taxon>
        <taxon>Castanea</taxon>
    </lineage>
</organism>
<dbReference type="AlphaFoldDB" id="A0A8J4Q6K8"/>
<dbReference type="OrthoDB" id="10575890at2759"/>
<keyword evidence="3" id="KW-1185">Reference proteome</keyword>
<evidence type="ECO:0000313" key="2">
    <source>
        <dbReference type="EMBL" id="KAF3946320.1"/>
    </source>
</evidence>
<feature type="region of interest" description="Disordered" evidence="1">
    <location>
        <begin position="76"/>
        <end position="98"/>
    </location>
</feature>
<reference evidence="2" key="1">
    <citation type="submission" date="2020-03" db="EMBL/GenBank/DDBJ databases">
        <title>Castanea mollissima Vanexum genome sequencing.</title>
        <authorList>
            <person name="Staton M."/>
        </authorList>
    </citation>
    <scope>NUCLEOTIDE SEQUENCE</scope>
    <source>
        <tissue evidence="2">Leaf</tissue>
    </source>
</reference>
<comment type="caution">
    <text evidence="2">The sequence shown here is derived from an EMBL/GenBank/DDBJ whole genome shotgun (WGS) entry which is preliminary data.</text>
</comment>
<proteinExistence type="predicted"/>
<evidence type="ECO:0000313" key="3">
    <source>
        <dbReference type="Proteomes" id="UP000737018"/>
    </source>
</evidence>
<name>A0A8J4Q6K8_9ROSI</name>
<protein>
    <submittedName>
        <fullName evidence="2">Uncharacterized protein</fullName>
    </submittedName>
</protein>
<dbReference type="Proteomes" id="UP000737018">
    <property type="component" value="Unassembled WGS sequence"/>
</dbReference>
<evidence type="ECO:0000256" key="1">
    <source>
        <dbReference type="SAM" id="MobiDB-lite"/>
    </source>
</evidence>
<gene>
    <name evidence="2" type="ORF">CMV_027401</name>
</gene>
<dbReference type="EMBL" id="JRKL02009487">
    <property type="protein sequence ID" value="KAF3946320.1"/>
    <property type="molecule type" value="Genomic_DNA"/>
</dbReference>
<sequence length="117" mass="12730">MVEASLRVDAVASAGFKISRSKLVDSVRYRIGGKKTVFVALLELKSFFVLYWSYHLNIALAAAVGNAIDDSKVSARKDLGSSSSSSSRVVSLNSAKCENECDDENDQAKYLSNKFNV</sequence>
<accession>A0A8J4Q6K8</accession>